<gene>
    <name evidence="2" type="ORF">SOCE26_057080</name>
</gene>
<evidence type="ECO:0000313" key="2">
    <source>
        <dbReference type="EMBL" id="AUX44244.1"/>
    </source>
</evidence>
<feature type="signal peptide" evidence="1">
    <location>
        <begin position="1"/>
        <end position="20"/>
    </location>
</feature>
<reference evidence="2 3" key="1">
    <citation type="submission" date="2015-09" db="EMBL/GenBank/DDBJ databases">
        <title>Sorangium comparison.</title>
        <authorList>
            <person name="Zaburannyi N."/>
            <person name="Bunk B."/>
            <person name="Overmann J."/>
            <person name="Mueller R."/>
        </authorList>
    </citation>
    <scope>NUCLEOTIDE SEQUENCE [LARGE SCALE GENOMIC DNA]</scope>
    <source>
        <strain evidence="2 3">So ce26</strain>
    </source>
</reference>
<evidence type="ECO:0000313" key="3">
    <source>
        <dbReference type="Proteomes" id="UP000238348"/>
    </source>
</evidence>
<sequence length="141" mass="14940">MVRPSGVLATLLFLPSMATTACQATAPRQATTATLPDVVQRDAMRGPPPGAATWSCPFPEEAERNNIDAGSATIMVYVETSGLARAVYLLQDSGSGFGQTAMRCAATRRYAPARDRSGAPVGAWTPPITMRFARQQHDADA</sequence>
<feature type="chain" id="PRO_5014972873" description="TonB C-terminal domain-containing protein" evidence="1">
    <location>
        <begin position="21"/>
        <end position="141"/>
    </location>
</feature>
<keyword evidence="1" id="KW-0732">Signal</keyword>
<dbReference type="Proteomes" id="UP000238348">
    <property type="component" value="Chromosome"/>
</dbReference>
<evidence type="ECO:0000256" key="1">
    <source>
        <dbReference type="SAM" id="SignalP"/>
    </source>
</evidence>
<dbReference type="SUPFAM" id="SSF74653">
    <property type="entry name" value="TolA/TonB C-terminal domain"/>
    <property type="match status" value="1"/>
</dbReference>
<dbReference type="AlphaFoldDB" id="A0A2L0EY50"/>
<dbReference type="PROSITE" id="PS51257">
    <property type="entry name" value="PROKAR_LIPOPROTEIN"/>
    <property type="match status" value="1"/>
</dbReference>
<accession>A0A2L0EY50</accession>
<proteinExistence type="predicted"/>
<dbReference type="EMBL" id="CP012673">
    <property type="protein sequence ID" value="AUX44244.1"/>
    <property type="molecule type" value="Genomic_DNA"/>
</dbReference>
<protein>
    <recommendedName>
        <fullName evidence="4">TonB C-terminal domain-containing protein</fullName>
    </recommendedName>
</protein>
<evidence type="ECO:0008006" key="4">
    <source>
        <dbReference type="Google" id="ProtNLM"/>
    </source>
</evidence>
<dbReference type="Gene3D" id="3.30.1150.10">
    <property type="match status" value="1"/>
</dbReference>
<organism evidence="2 3">
    <name type="scientific">Sorangium cellulosum</name>
    <name type="common">Polyangium cellulosum</name>
    <dbReference type="NCBI Taxonomy" id="56"/>
    <lineage>
        <taxon>Bacteria</taxon>
        <taxon>Pseudomonadati</taxon>
        <taxon>Myxococcota</taxon>
        <taxon>Polyangia</taxon>
        <taxon>Polyangiales</taxon>
        <taxon>Polyangiaceae</taxon>
        <taxon>Sorangium</taxon>
    </lineage>
</organism>
<name>A0A2L0EY50_SORCE</name>